<evidence type="ECO:0000256" key="8">
    <source>
        <dbReference type="ARBA" id="ARBA00044011"/>
    </source>
</evidence>
<keyword evidence="4" id="KW-0150">Chloroplast</keyword>
<feature type="binding site" description="axial binding residue" evidence="9">
    <location>
        <position position="162"/>
    </location>
    <ligand>
        <name>chlorophyll b</name>
        <dbReference type="ChEBI" id="CHEBI:61721"/>
        <label>1</label>
    </ligand>
    <ligandPart>
        <name>Mg</name>
        <dbReference type="ChEBI" id="CHEBI:25107"/>
    </ligandPart>
</feature>
<feature type="binding site" evidence="9">
    <location>
        <position position="160"/>
    </location>
    <ligand>
        <name>chlorophyll b</name>
        <dbReference type="ChEBI" id="CHEBI:61721"/>
        <label>3</label>
    </ligand>
</feature>
<proteinExistence type="inferred from homology"/>
<evidence type="ECO:0000256" key="6">
    <source>
        <dbReference type="ARBA" id="ARBA00022640"/>
    </source>
</evidence>
<name>A0A1Z5J6G4_FISSO</name>
<feature type="binding site" evidence="9">
    <location>
        <position position="277"/>
    </location>
    <ligand>
        <name>chlorophyll a</name>
        <dbReference type="ChEBI" id="CHEBI:58416"/>
        <label>1</label>
    </ligand>
</feature>
<dbReference type="InParanoid" id="A0A1Z5J6G4"/>
<dbReference type="AlphaFoldDB" id="A0A1Z5J6G4"/>
<dbReference type="GO" id="GO:0016168">
    <property type="term" value="F:chlorophyll binding"/>
    <property type="evidence" value="ECO:0007669"/>
    <property type="project" value="UniProtKB-KW"/>
</dbReference>
<dbReference type="GO" id="GO:0030076">
    <property type="term" value="C:light-harvesting complex"/>
    <property type="evidence" value="ECO:0007669"/>
    <property type="project" value="UniProtKB-KW"/>
</dbReference>
<evidence type="ECO:0000313" key="10">
    <source>
        <dbReference type="EMBL" id="GAX09492.1"/>
    </source>
</evidence>
<keyword evidence="11" id="KW-1185">Reference proteome</keyword>
<feature type="binding site" evidence="9">
    <location>
        <position position="263"/>
    </location>
    <ligand>
        <name>chlorophyll a</name>
        <dbReference type="ChEBI" id="CHEBI:58416"/>
        <label>1</label>
    </ligand>
</feature>
<evidence type="ECO:0000256" key="7">
    <source>
        <dbReference type="ARBA" id="ARBA00023243"/>
    </source>
</evidence>
<feature type="binding site" evidence="9">
    <location>
        <position position="126"/>
    </location>
    <ligand>
        <name>chlorophyll a</name>
        <dbReference type="ChEBI" id="CHEBI:58416"/>
        <label>1</label>
    </ligand>
</feature>
<keyword evidence="9" id="KW-0157">Chromophore</keyword>
<comment type="similarity">
    <text evidence="3">Belongs to the fucoxanthin chlorophyll protein family.</text>
</comment>
<dbReference type="GO" id="GO:0009765">
    <property type="term" value="P:photosynthesis, light harvesting"/>
    <property type="evidence" value="ECO:0007669"/>
    <property type="project" value="InterPro"/>
</dbReference>
<evidence type="ECO:0000256" key="3">
    <source>
        <dbReference type="ARBA" id="ARBA00005933"/>
    </source>
</evidence>
<evidence type="ECO:0000256" key="5">
    <source>
        <dbReference type="ARBA" id="ARBA00022531"/>
    </source>
</evidence>
<evidence type="ECO:0000256" key="1">
    <source>
        <dbReference type="ARBA" id="ARBA00004022"/>
    </source>
</evidence>
<dbReference type="GO" id="GO:0016020">
    <property type="term" value="C:membrane"/>
    <property type="evidence" value="ECO:0007669"/>
    <property type="project" value="InterPro"/>
</dbReference>
<dbReference type="PANTHER" id="PTHR21649">
    <property type="entry name" value="CHLOROPHYLL A/B BINDING PROTEIN"/>
    <property type="match status" value="1"/>
</dbReference>
<dbReference type="EMBL" id="BDSP01000007">
    <property type="protein sequence ID" value="GAX09492.1"/>
    <property type="molecule type" value="Genomic_DNA"/>
</dbReference>
<dbReference type="Gene3D" id="1.10.3460.10">
    <property type="entry name" value="Chlorophyll a/b binding protein domain"/>
    <property type="match status" value="1"/>
</dbReference>
<keyword evidence="7" id="KW-0437">Light-harvesting polypeptide</keyword>
<evidence type="ECO:0000256" key="2">
    <source>
        <dbReference type="ARBA" id="ARBA00004229"/>
    </source>
</evidence>
<feature type="binding site" evidence="9">
    <location>
        <position position="260"/>
    </location>
    <ligand>
        <name>chlorophyll a</name>
        <dbReference type="ChEBI" id="CHEBI:58416"/>
        <label>1</label>
    </ligand>
</feature>
<comment type="caution">
    <text evidence="10">The sequence shown here is derived from an EMBL/GenBank/DDBJ whole genome shotgun (WGS) entry which is preliminary data.</text>
</comment>
<dbReference type="InterPro" id="IPR022796">
    <property type="entry name" value="Chloroa_b-bind"/>
</dbReference>
<comment type="subunit">
    <text evidence="8">The LHC complex of chromophytic algae is composed of fucoxanthin, chlorophyll A and C bound non-covalently by fucoxanthin chlorophyll proteins (FCPs). The ratio of the pigments in LHC; fucoxanthin: chlorophyll C: chlorophyll A; (0.6-1): (0.1-0.3): (1).</text>
</comment>
<keyword evidence="9" id="KW-0148">Chlorophyll</keyword>
<evidence type="ECO:0000313" key="11">
    <source>
        <dbReference type="Proteomes" id="UP000198406"/>
    </source>
</evidence>
<dbReference type="SUPFAM" id="SSF103511">
    <property type="entry name" value="Chlorophyll a-b binding protein"/>
    <property type="match status" value="1"/>
</dbReference>
<keyword evidence="5" id="KW-0602">Photosynthesis</keyword>
<dbReference type="Pfam" id="PF00504">
    <property type="entry name" value="Chloroa_b-bind"/>
    <property type="match status" value="1"/>
</dbReference>
<keyword evidence="6" id="KW-0934">Plastid</keyword>
<feature type="binding site" evidence="9">
    <location>
        <position position="265"/>
    </location>
    <ligand>
        <name>chlorophyll b</name>
        <dbReference type="ChEBI" id="CHEBI:61721"/>
        <label>5</label>
    </ligand>
</feature>
<reference evidence="10 11" key="1">
    <citation type="journal article" date="2015" name="Plant Cell">
        <title>Oil accumulation by the oleaginous diatom Fistulifera solaris as revealed by the genome and transcriptome.</title>
        <authorList>
            <person name="Tanaka T."/>
            <person name="Maeda Y."/>
            <person name="Veluchamy A."/>
            <person name="Tanaka M."/>
            <person name="Abida H."/>
            <person name="Marechal E."/>
            <person name="Bowler C."/>
            <person name="Muto M."/>
            <person name="Sunaga Y."/>
            <person name="Tanaka M."/>
            <person name="Yoshino T."/>
            <person name="Taniguchi T."/>
            <person name="Fukuda Y."/>
            <person name="Nemoto M."/>
            <person name="Matsumoto M."/>
            <person name="Wong P.S."/>
            <person name="Aburatani S."/>
            <person name="Fujibuchi W."/>
        </authorList>
    </citation>
    <scope>NUCLEOTIDE SEQUENCE [LARGE SCALE GENOMIC DNA]</scope>
    <source>
        <strain evidence="10 11">JPCC DA0580</strain>
    </source>
</reference>
<comment type="subcellular location">
    <subcellularLocation>
        <location evidence="2">Plastid</location>
        <location evidence="2">Chloroplast</location>
    </subcellularLocation>
</comment>
<evidence type="ECO:0000256" key="4">
    <source>
        <dbReference type="ARBA" id="ARBA00022528"/>
    </source>
</evidence>
<evidence type="ECO:0000256" key="9">
    <source>
        <dbReference type="PIRSR" id="PIRSR601344-1"/>
    </source>
</evidence>
<dbReference type="OrthoDB" id="423598at2759"/>
<gene>
    <name evidence="10" type="ORF">FisN_6Lh124</name>
</gene>
<accession>A0A1Z5J6G4</accession>
<protein>
    <submittedName>
        <fullName evidence="10">Light-harvesting complex I chlorophyll a/b binding protein 2</fullName>
    </submittedName>
</protein>
<dbReference type="InterPro" id="IPR001344">
    <property type="entry name" value="Chloro_AB-bd_pln"/>
</dbReference>
<sequence>MRYLERYFLNEPTLPGTRHHDVQCVFRVLLVASGFSLDCVALEFTDNNTTMKSFSALVVAAMAASASAFAPTATKSTSTALKAEERLWNSMVDKTQRSKAVPYLPRPINLDGTLPGDQGFDPFYLSSIPKNFAGFIQPPSWEETKGIPTLYWMREAEAKHGRMAMLAVVGWIVADSIRLPFSQFSFDAIPNSYNAHNILVEQGTMVVFLHALGLVEVCNGAALVQVSKGESDREAADFGFDGGYLKGKTEAQIFKLKTQEINNGRLAMLAFGGIATQTALGHPDFPYF</sequence>
<dbReference type="Proteomes" id="UP000198406">
    <property type="component" value="Unassembled WGS sequence"/>
</dbReference>
<feature type="binding site" evidence="9">
    <location>
        <position position="157"/>
    </location>
    <ligand>
        <name>chlorophyll a</name>
        <dbReference type="ChEBI" id="CHEBI:58416"/>
        <label>1</label>
    </ligand>
</feature>
<comment type="function">
    <text evidence="1">The light-harvesting complex (LHC) functions as a light receptor, it captures and delivers excitation energy to photosystems with which it is closely associated. Energy is transferred from the carotenoid and chlorophyll C (or B) to chlorophyll A and the photosynthetic reaction centers where it is used to synthesize ATP and reducing power.</text>
</comment>
<organism evidence="10 11">
    <name type="scientific">Fistulifera solaris</name>
    <name type="common">Oleaginous diatom</name>
    <dbReference type="NCBI Taxonomy" id="1519565"/>
    <lineage>
        <taxon>Eukaryota</taxon>
        <taxon>Sar</taxon>
        <taxon>Stramenopiles</taxon>
        <taxon>Ochrophyta</taxon>
        <taxon>Bacillariophyta</taxon>
        <taxon>Bacillariophyceae</taxon>
        <taxon>Bacillariophycidae</taxon>
        <taxon>Naviculales</taxon>
        <taxon>Naviculaceae</taxon>
        <taxon>Fistulifera</taxon>
    </lineage>
</organism>
<dbReference type="GO" id="GO:0009507">
    <property type="term" value="C:chloroplast"/>
    <property type="evidence" value="ECO:0007669"/>
    <property type="project" value="UniProtKB-SubCell"/>
</dbReference>